<reference evidence="1" key="1">
    <citation type="submission" date="2018-04" db="EMBL/GenBank/DDBJ databases">
        <title>Whole genome sequencing of Hypsizygus marmoreus.</title>
        <authorList>
            <person name="Choi I.-G."/>
            <person name="Min B."/>
            <person name="Kim J.-G."/>
            <person name="Kim S."/>
            <person name="Oh Y.-L."/>
            <person name="Kong W.-S."/>
            <person name="Park H."/>
            <person name="Jeong J."/>
            <person name="Song E.-S."/>
        </authorList>
    </citation>
    <scope>NUCLEOTIDE SEQUENCE [LARGE SCALE GENOMIC DNA]</scope>
    <source>
        <strain evidence="1">51987-8</strain>
    </source>
</reference>
<accession>A0A369K106</accession>
<evidence type="ECO:0000313" key="1">
    <source>
        <dbReference type="EMBL" id="RDB27170.1"/>
    </source>
</evidence>
<comment type="caution">
    <text evidence="1">The sequence shown here is derived from an EMBL/GenBank/DDBJ whole genome shotgun (WGS) entry which is preliminary data.</text>
</comment>
<dbReference type="Proteomes" id="UP000076154">
    <property type="component" value="Unassembled WGS sequence"/>
</dbReference>
<dbReference type="InterPro" id="IPR011333">
    <property type="entry name" value="SKP1/BTB/POZ_sf"/>
</dbReference>
<dbReference type="Gene3D" id="3.30.710.10">
    <property type="entry name" value="Potassium Channel Kv1.1, Chain A"/>
    <property type="match status" value="1"/>
</dbReference>
<dbReference type="InParanoid" id="A0A369K106"/>
<protein>
    <recommendedName>
        <fullName evidence="3">BTB domain-containing protein</fullName>
    </recommendedName>
</protein>
<gene>
    <name evidence="1" type="ORF">Hypma_004586</name>
</gene>
<evidence type="ECO:0000313" key="2">
    <source>
        <dbReference type="Proteomes" id="UP000076154"/>
    </source>
</evidence>
<evidence type="ECO:0008006" key="3">
    <source>
        <dbReference type="Google" id="ProtNLM"/>
    </source>
</evidence>
<sequence length="281" mass="31218">MDSVEHSPTTEVTEKKTSERFSDSSIADVTFVSKDGVHFCIQKKYMEATSGGFPPLEFDTRGEIVPLEESSKTLELLFQFMYPQRPPRVADLDFEVLVPLAEAAEKYEVFSAMEFCYIQISATLPEHAAAILTYAAKHGYAELVDAAAPLLISFPLGDIATSLPENLLSSWIRYYGEWINVLQKACAFDPPILDPFPVPTSIGEAMDSARRREVVAKWKSDRCSEVLAHSLGGKVSSLQDLPRVLKTVTSAVPKISKNILEKWEQEVNRSVAAIPKFSILL</sequence>
<keyword evidence="2" id="KW-1185">Reference proteome</keyword>
<dbReference type="SUPFAM" id="SSF54695">
    <property type="entry name" value="POZ domain"/>
    <property type="match status" value="1"/>
</dbReference>
<dbReference type="EMBL" id="LUEZ02000018">
    <property type="protein sequence ID" value="RDB27170.1"/>
    <property type="molecule type" value="Genomic_DNA"/>
</dbReference>
<name>A0A369K106_HYPMA</name>
<dbReference type="AlphaFoldDB" id="A0A369K106"/>
<dbReference type="OrthoDB" id="3184970at2759"/>
<organism evidence="1 2">
    <name type="scientific">Hypsizygus marmoreus</name>
    <name type="common">White beech mushroom</name>
    <name type="synonym">Agaricus marmoreus</name>
    <dbReference type="NCBI Taxonomy" id="39966"/>
    <lineage>
        <taxon>Eukaryota</taxon>
        <taxon>Fungi</taxon>
        <taxon>Dikarya</taxon>
        <taxon>Basidiomycota</taxon>
        <taxon>Agaricomycotina</taxon>
        <taxon>Agaricomycetes</taxon>
        <taxon>Agaricomycetidae</taxon>
        <taxon>Agaricales</taxon>
        <taxon>Tricholomatineae</taxon>
        <taxon>Lyophyllaceae</taxon>
        <taxon>Hypsizygus</taxon>
    </lineage>
</organism>
<proteinExistence type="predicted"/>